<dbReference type="SMART" id="SM00751">
    <property type="entry name" value="BSD"/>
    <property type="match status" value="1"/>
</dbReference>
<evidence type="ECO:0000313" key="3">
    <source>
        <dbReference type="Proteomes" id="UP000231279"/>
    </source>
</evidence>
<feature type="domain" description="BSD" evidence="1">
    <location>
        <begin position="96"/>
        <end position="141"/>
    </location>
</feature>
<dbReference type="InterPro" id="IPR005607">
    <property type="entry name" value="BSD_dom"/>
</dbReference>
<organism evidence="2 3">
    <name type="scientific">Handroanthus impetiginosus</name>
    <dbReference type="NCBI Taxonomy" id="429701"/>
    <lineage>
        <taxon>Eukaryota</taxon>
        <taxon>Viridiplantae</taxon>
        <taxon>Streptophyta</taxon>
        <taxon>Embryophyta</taxon>
        <taxon>Tracheophyta</taxon>
        <taxon>Spermatophyta</taxon>
        <taxon>Magnoliopsida</taxon>
        <taxon>eudicotyledons</taxon>
        <taxon>Gunneridae</taxon>
        <taxon>Pentapetalae</taxon>
        <taxon>asterids</taxon>
        <taxon>lamiids</taxon>
        <taxon>Lamiales</taxon>
        <taxon>Bignoniaceae</taxon>
        <taxon>Crescentiina</taxon>
        <taxon>Tabebuia alliance</taxon>
        <taxon>Handroanthus</taxon>
    </lineage>
</organism>
<dbReference type="PANTHER" id="PTHR31923:SF3">
    <property type="entry name" value="BSD DOMAIN-CONTAINING PROTEIN"/>
    <property type="match status" value="1"/>
</dbReference>
<dbReference type="AlphaFoldDB" id="A0A2G9HZ28"/>
<comment type="caution">
    <text evidence="2">The sequence shown here is derived from an EMBL/GenBank/DDBJ whole genome shotgun (WGS) entry which is preliminary data.</text>
</comment>
<dbReference type="PANTHER" id="PTHR31923">
    <property type="entry name" value="BSD DOMAIN-CONTAINING PROTEIN"/>
    <property type="match status" value="1"/>
</dbReference>
<reference evidence="3" key="1">
    <citation type="journal article" date="2018" name="Gigascience">
        <title>Genome assembly of the Pink Ipe (Handroanthus impetiginosus, Bignoniaceae), a highly valued, ecologically keystone Neotropical timber forest tree.</title>
        <authorList>
            <person name="Silva-Junior O.B."/>
            <person name="Grattapaglia D."/>
            <person name="Novaes E."/>
            <person name="Collevatti R.G."/>
        </authorList>
    </citation>
    <scope>NUCLEOTIDE SEQUENCE [LARGE SCALE GENOMIC DNA]</scope>
    <source>
        <strain evidence="3">cv. UFG-1</strain>
    </source>
</reference>
<evidence type="ECO:0000313" key="2">
    <source>
        <dbReference type="EMBL" id="PIN22767.1"/>
    </source>
</evidence>
<name>A0A2G9HZ28_9LAMI</name>
<accession>A0A2G9HZ28</accession>
<dbReference type="Gene3D" id="1.10.3970.10">
    <property type="entry name" value="BSD domain"/>
    <property type="match status" value="1"/>
</dbReference>
<dbReference type="Proteomes" id="UP000231279">
    <property type="component" value="Unassembled WGS sequence"/>
</dbReference>
<dbReference type="SUPFAM" id="SSF140383">
    <property type="entry name" value="BSD domain-like"/>
    <property type="match status" value="1"/>
</dbReference>
<dbReference type="InterPro" id="IPR035925">
    <property type="entry name" value="BSD_dom_sf"/>
</dbReference>
<dbReference type="OrthoDB" id="47923at2759"/>
<dbReference type="Pfam" id="PF03909">
    <property type="entry name" value="BSD"/>
    <property type="match status" value="1"/>
</dbReference>
<dbReference type="PROSITE" id="PS50858">
    <property type="entry name" value="BSD"/>
    <property type="match status" value="1"/>
</dbReference>
<evidence type="ECO:0000259" key="1">
    <source>
        <dbReference type="PROSITE" id="PS50858"/>
    </source>
</evidence>
<dbReference type="EMBL" id="NKXS01000701">
    <property type="protein sequence ID" value="PIN22767.1"/>
    <property type="molecule type" value="Genomic_DNA"/>
</dbReference>
<gene>
    <name evidence="2" type="ORF">CDL12_04529</name>
</gene>
<keyword evidence="3" id="KW-1185">Reference proteome</keyword>
<protein>
    <recommendedName>
        <fullName evidence="1">BSD domain-containing protein</fullName>
    </recommendedName>
</protein>
<sequence length="201" mass="22909">MDAYSWFRRGVSKLKKASLSTSSVAGAADGDGNNDNKSFKNKLQQEEEELYGITDQLIEFVKSFSFETFKNFSFPDEDGSSCDGGISGNVRADLSDWQEKHAVLALSRSKELAQLRFRLCPRYLKERQFWIIYFTLVKSYVAEYELRAVRLAKLKQIRMENESVSNSSACEVEMSEAKFTTSVESSDSTEQNLHSILKFKI</sequence>
<proteinExistence type="predicted"/>